<keyword evidence="3" id="KW-1185">Reference proteome</keyword>
<dbReference type="PANTHER" id="PTHR21310">
    <property type="entry name" value="AMINOGLYCOSIDE PHOSPHOTRANSFERASE-RELATED-RELATED"/>
    <property type="match status" value="1"/>
</dbReference>
<dbReference type="GO" id="GO:0004672">
    <property type="term" value="F:protein kinase activity"/>
    <property type="evidence" value="ECO:0007669"/>
    <property type="project" value="InterPro"/>
</dbReference>
<dbReference type="InterPro" id="IPR051678">
    <property type="entry name" value="AGP_Transferase"/>
</dbReference>
<evidence type="ECO:0000259" key="1">
    <source>
        <dbReference type="Pfam" id="PF01636"/>
    </source>
</evidence>
<dbReference type="PROSITE" id="PS00109">
    <property type="entry name" value="PROTEIN_KINASE_TYR"/>
    <property type="match status" value="1"/>
</dbReference>
<dbReference type="InterPro" id="IPR002575">
    <property type="entry name" value="Aminoglycoside_PTrfase"/>
</dbReference>
<name>A0A0D7BKZ6_9AGAR</name>
<proteinExistence type="predicted"/>
<dbReference type="InterPro" id="IPR008266">
    <property type="entry name" value="Tyr_kinase_AS"/>
</dbReference>
<accession>A0A0D7BKZ6</accession>
<dbReference type="SUPFAM" id="SSF56112">
    <property type="entry name" value="Protein kinase-like (PK-like)"/>
    <property type="match status" value="1"/>
</dbReference>
<evidence type="ECO:0000313" key="2">
    <source>
        <dbReference type="EMBL" id="KIY70271.1"/>
    </source>
</evidence>
<feature type="domain" description="Aminoglycoside phosphotransferase" evidence="1">
    <location>
        <begin position="65"/>
        <end position="248"/>
    </location>
</feature>
<dbReference type="AlphaFoldDB" id="A0A0D7BKZ6"/>
<dbReference type="PANTHER" id="PTHR21310:SF15">
    <property type="entry name" value="AMINOGLYCOSIDE PHOSPHOTRANSFERASE DOMAIN-CONTAINING PROTEIN"/>
    <property type="match status" value="1"/>
</dbReference>
<dbReference type="CDD" id="cd05120">
    <property type="entry name" value="APH_ChoK_like"/>
    <property type="match status" value="1"/>
</dbReference>
<sequence>MSAQRVDRRGFITSYAHRGRLGHFVHKYDLIRAYIRTTRALMRVCDFGTNIMRGLWRSLGLHNRFYVKFYMYPRTVDAEVATMQLIRSCTSIPVPRVLFQFSWLWTRYFIMERYPGVSLDEVILSLTTEDTQRIQSQLRDYMQQLRGIPCSSPAVSSVIGGPIFCIRMIEREELSGPFYDQAHLHLQLRRGKPLEDFPESIQKLHNTTYPIVLTHNDFAAHNILVKHVPEVGWTVSAILDWETAGWLPGYWEYVKSKNQASNAHYESQRLWNEAWLPRILEPCDFEASADEELGFFGYPKKHIGLSHFVPV</sequence>
<reference evidence="2 3" key="1">
    <citation type="journal article" date="2015" name="Fungal Genet. Biol.">
        <title>Evolution of novel wood decay mechanisms in Agaricales revealed by the genome sequences of Fistulina hepatica and Cylindrobasidium torrendii.</title>
        <authorList>
            <person name="Floudas D."/>
            <person name="Held B.W."/>
            <person name="Riley R."/>
            <person name="Nagy L.G."/>
            <person name="Koehler G."/>
            <person name="Ransdell A.S."/>
            <person name="Younus H."/>
            <person name="Chow J."/>
            <person name="Chiniquy J."/>
            <person name="Lipzen A."/>
            <person name="Tritt A."/>
            <person name="Sun H."/>
            <person name="Haridas S."/>
            <person name="LaButti K."/>
            <person name="Ohm R.A."/>
            <person name="Kues U."/>
            <person name="Blanchette R.A."/>
            <person name="Grigoriev I.V."/>
            <person name="Minto R.E."/>
            <person name="Hibbett D.S."/>
        </authorList>
    </citation>
    <scope>NUCLEOTIDE SEQUENCE [LARGE SCALE GENOMIC DNA]</scope>
    <source>
        <strain evidence="2 3">FP15055 ss-10</strain>
    </source>
</reference>
<dbReference type="OrthoDB" id="8300194at2759"/>
<feature type="non-terminal residue" evidence="2">
    <location>
        <position position="1"/>
    </location>
</feature>
<dbReference type="Pfam" id="PF01636">
    <property type="entry name" value="APH"/>
    <property type="match status" value="1"/>
</dbReference>
<evidence type="ECO:0000313" key="3">
    <source>
        <dbReference type="Proteomes" id="UP000054007"/>
    </source>
</evidence>
<dbReference type="Proteomes" id="UP000054007">
    <property type="component" value="Unassembled WGS sequence"/>
</dbReference>
<protein>
    <recommendedName>
        <fullName evidence="1">Aminoglycoside phosphotransferase domain-containing protein</fullName>
    </recommendedName>
</protein>
<organism evidence="2 3">
    <name type="scientific">Cylindrobasidium torrendii FP15055 ss-10</name>
    <dbReference type="NCBI Taxonomy" id="1314674"/>
    <lineage>
        <taxon>Eukaryota</taxon>
        <taxon>Fungi</taxon>
        <taxon>Dikarya</taxon>
        <taxon>Basidiomycota</taxon>
        <taxon>Agaricomycotina</taxon>
        <taxon>Agaricomycetes</taxon>
        <taxon>Agaricomycetidae</taxon>
        <taxon>Agaricales</taxon>
        <taxon>Marasmiineae</taxon>
        <taxon>Physalacriaceae</taxon>
        <taxon>Cylindrobasidium</taxon>
    </lineage>
</organism>
<dbReference type="STRING" id="1314674.A0A0D7BKZ6"/>
<dbReference type="EMBL" id="KN880470">
    <property type="protein sequence ID" value="KIY70271.1"/>
    <property type="molecule type" value="Genomic_DNA"/>
</dbReference>
<dbReference type="InterPro" id="IPR011009">
    <property type="entry name" value="Kinase-like_dom_sf"/>
</dbReference>
<dbReference type="Gene3D" id="3.90.1200.10">
    <property type="match status" value="1"/>
</dbReference>
<gene>
    <name evidence="2" type="ORF">CYLTODRAFT_488201</name>
</gene>